<protein>
    <submittedName>
        <fullName evidence="1">Uncharacterized protein</fullName>
    </submittedName>
</protein>
<evidence type="ECO:0000313" key="1">
    <source>
        <dbReference type="EMBL" id="AZU03946.1"/>
    </source>
</evidence>
<accession>A0A3T0E9S5</accession>
<gene>
    <name evidence="1" type="ORF">X907_1413</name>
</gene>
<dbReference type="RefSeq" id="WP_127566565.1">
    <property type="nucleotide sequence ID" value="NZ_BMFB01000007.1"/>
</dbReference>
<dbReference type="AlphaFoldDB" id="A0A3T0E9S5"/>
<name>A0A3T0E9S5_9PROT</name>
<dbReference type="KEGG" id="gak:X907_1413"/>
<proteinExistence type="predicted"/>
<dbReference type="EMBL" id="CP018911">
    <property type="protein sequence ID" value="AZU03946.1"/>
    <property type="molecule type" value="Genomic_DNA"/>
</dbReference>
<keyword evidence="2" id="KW-1185">Reference proteome</keyword>
<dbReference type="Proteomes" id="UP000286954">
    <property type="component" value="Chromosome"/>
</dbReference>
<organism evidence="1 2">
    <name type="scientific">Glycocaulis alkaliphilus</name>
    <dbReference type="NCBI Taxonomy" id="1434191"/>
    <lineage>
        <taxon>Bacteria</taxon>
        <taxon>Pseudomonadati</taxon>
        <taxon>Pseudomonadota</taxon>
        <taxon>Alphaproteobacteria</taxon>
        <taxon>Maricaulales</taxon>
        <taxon>Maricaulaceae</taxon>
        <taxon>Glycocaulis</taxon>
    </lineage>
</organism>
<dbReference type="OrthoDB" id="8481608at2"/>
<evidence type="ECO:0000313" key="2">
    <source>
        <dbReference type="Proteomes" id="UP000286954"/>
    </source>
</evidence>
<reference evidence="1 2" key="1">
    <citation type="submission" date="2016-12" db="EMBL/GenBank/DDBJ databases">
        <title>The genome of dimorphic prosthecate Glycocaulis alkaliphilus 6b-8t, isolated from crude oil dictates its adaptability in petroleum environments.</title>
        <authorList>
            <person name="Wu X.-L."/>
            <person name="Geng S."/>
        </authorList>
    </citation>
    <scope>NUCLEOTIDE SEQUENCE [LARGE SCALE GENOMIC DNA]</scope>
    <source>
        <strain evidence="1 2">6B-8</strain>
    </source>
</reference>
<sequence>MSFVRLANPLSFSAAITMVAALNGQGIYAFMGNEHLAQMDPSYHFALGGFPVYVAEANLQTARAYLDVIDRKATERKTIEQTVDDEVRDAEPDCPVCGGESHPRTNWLLTILTNFAVTLTGFPVPSKRRQCVGCGHVWRPAGREPFTPEELGYDPDGPVEGDFVASLKSTLSRIRSIGYEHMQDKQETRHEP</sequence>